<dbReference type="EMBL" id="CAXIXY010000003">
    <property type="protein sequence ID" value="CAL2074684.1"/>
    <property type="molecule type" value="Genomic_DNA"/>
</dbReference>
<evidence type="ECO:0000313" key="3">
    <source>
        <dbReference type="Proteomes" id="UP001497416"/>
    </source>
</evidence>
<comment type="caution">
    <text evidence="2">The sequence shown here is derived from an EMBL/GenBank/DDBJ whole genome shotgun (WGS) entry which is preliminary data.</text>
</comment>
<keyword evidence="1" id="KW-0732">Signal</keyword>
<protein>
    <recommendedName>
        <fullName evidence="4">Secreted protein</fullName>
    </recommendedName>
</protein>
<accession>A0ABM9NQ44</accession>
<dbReference type="Proteomes" id="UP001497416">
    <property type="component" value="Unassembled WGS sequence"/>
</dbReference>
<feature type="chain" id="PRO_5046653102" description="Secreted protein" evidence="1">
    <location>
        <begin position="23"/>
        <end position="223"/>
    </location>
</feature>
<keyword evidence="3" id="KW-1185">Reference proteome</keyword>
<evidence type="ECO:0000256" key="1">
    <source>
        <dbReference type="SAM" id="SignalP"/>
    </source>
</evidence>
<organism evidence="2 3">
    <name type="scientific">Tenacibaculum platacis</name>
    <dbReference type="NCBI Taxonomy" id="3137852"/>
    <lineage>
        <taxon>Bacteria</taxon>
        <taxon>Pseudomonadati</taxon>
        <taxon>Bacteroidota</taxon>
        <taxon>Flavobacteriia</taxon>
        <taxon>Flavobacteriales</taxon>
        <taxon>Flavobacteriaceae</taxon>
        <taxon>Tenacibaculum</taxon>
    </lineage>
</organism>
<name>A0ABM9NQ44_9FLAO</name>
<gene>
    <name evidence="2" type="ORF">T190607A01A_10049</name>
</gene>
<sequence>MMQHYFKTVLVIFTLGSFTAFSQVDKSNGGTTKGTSIGKIEAPAKIVSKPKSLGFGNDNGFKTANKKLEKKKQKQKEEEDLKNKGILTKAKISEERYLKSFQKINGLYNYPVIDQDLGSISTDSESVNIICRDFQYPDGDRVTIYVNNIPVVSNITLKRRYQSFNIPLEEGVNKIKIVALNQGTSGPNTAAFKVYNDAGMLLSSNEWNLATGAKATLVVAKSK</sequence>
<feature type="signal peptide" evidence="1">
    <location>
        <begin position="1"/>
        <end position="22"/>
    </location>
</feature>
<evidence type="ECO:0000313" key="2">
    <source>
        <dbReference type="EMBL" id="CAL2074684.1"/>
    </source>
</evidence>
<proteinExistence type="predicted"/>
<evidence type="ECO:0008006" key="4">
    <source>
        <dbReference type="Google" id="ProtNLM"/>
    </source>
</evidence>
<reference evidence="2 3" key="1">
    <citation type="submission" date="2024-05" db="EMBL/GenBank/DDBJ databases">
        <authorList>
            <person name="Duchaud E."/>
        </authorList>
    </citation>
    <scope>NUCLEOTIDE SEQUENCE [LARGE SCALE GENOMIC DNA]</scope>
    <source>
        <strain evidence="2">Ena-SAMPLE-TAB-13-05-2024-13:56:06:370-140302</strain>
    </source>
</reference>
<dbReference type="RefSeq" id="WP_348709532.1">
    <property type="nucleotide sequence ID" value="NZ_CAXIXW010000011.1"/>
</dbReference>